<gene>
    <name evidence="2" type="ORF">PLICRDRAFT_179640</name>
</gene>
<feature type="region of interest" description="Disordered" evidence="1">
    <location>
        <begin position="54"/>
        <end position="101"/>
    </location>
</feature>
<feature type="compositionally biased region" description="Low complexity" evidence="1">
    <location>
        <begin position="61"/>
        <end position="93"/>
    </location>
</feature>
<evidence type="ECO:0000256" key="1">
    <source>
        <dbReference type="SAM" id="MobiDB-lite"/>
    </source>
</evidence>
<dbReference type="AlphaFoldDB" id="A0A0C9T888"/>
<accession>A0A0C9T888</accession>
<evidence type="ECO:0000313" key="2">
    <source>
        <dbReference type="EMBL" id="KII84398.1"/>
    </source>
</evidence>
<reference evidence="2 3" key="1">
    <citation type="submission" date="2014-06" db="EMBL/GenBank/DDBJ databases">
        <title>Evolutionary Origins and Diversification of the Mycorrhizal Mutualists.</title>
        <authorList>
            <consortium name="DOE Joint Genome Institute"/>
            <consortium name="Mycorrhizal Genomics Consortium"/>
            <person name="Kohler A."/>
            <person name="Kuo A."/>
            <person name="Nagy L.G."/>
            <person name="Floudas D."/>
            <person name="Copeland A."/>
            <person name="Barry K.W."/>
            <person name="Cichocki N."/>
            <person name="Veneault-Fourrey C."/>
            <person name="LaButti K."/>
            <person name="Lindquist E.A."/>
            <person name="Lipzen A."/>
            <person name="Lundell T."/>
            <person name="Morin E."/>
            <person name="Murat C."/>
            <person name="Riley R."/>
            <person name="Ohm R."/>
            <person name="Sun H."/>
            <person name="Tunlid A."/>
            <person name="Henrissat B."/>
            <person name="Grigoriev I.V."/>
            <person name="Hibbett D.S."/>
            <person name="Martin F."/>
        </authorList>
    </citation>
    <scope>NUCLEOTIDE SEQUENCE [LARGE SCALE GENOMIC DNA]</scope>
    <source>
        <strain evidence="2 3">FD-325 SS-3</strain>
    </source>
</reference>
<name>A0A0C9T888_PLICR</name>
<proteinExistence type="predicted"/>
<dbReference type="Proteomes" id="UP000053263">
    <property type="component" value="Unassembled WGS sequence"/>
</dbReference>
<evidence type="ECO:0000313" key="3">
    <source>
        <dbReference type="Proteomes" id="UP000053263"/>
    </source>
</evidence>
<organism evidence="2 3">
    <name type="scientific">Plicaturopsis crispa FD-325 SS-3</name>
    <dbReference type="NCBI Taxonomy" id="944288"/>
    <lineage>
        <taxon>Eukaryota</taxon>
        <taxon>Fungi</taxon>
        <taxon>Dikarya</taxon>
        <taxon>Basidiomycota</taxon>
        <taxon>Agaricomycotina</taxon>
        <taxon>Agaricomycetes</taxon>
        <taxon>Agaricomycetidae</taxon>
        <taxon>Amylocorticiales</taxon>
        <taxon>Amylocorticiaceae</taxon>
        <taxon>Plicatura</taxon>
        <taxon>Plicaturopsis crispa</taxon>
    </lineage>
</organism>
<dbReference type="OrthoDB" id="3267196at2759"/>
<dbReference type="EMBL" id="KN832571">
    <property type="protein sequence ID" value="KII84398.1"/>
    <property type="molecule type" value="Genomic_DNA"/>
</dbReference>
<sequence length="864" mass="96788">MLDHFGDAKALEYRDAVLDPVLIAMMPDHFSIENASSWLNTDSFATWVAQEMQRNAPMSPSKSSAAGSRDASRAPSMKTPSSRLSSRAPSSTPFRTTPKVQRFATPVEISDDSEDDLATVATPSKRTLPQLNLKAEPDEAAISLRRKSKAKREIIEVSSDEGDDVAPLRKKARPTAARKPRGAVQITRQLTCDKLIHLTELPTCWTIPVDGLRTAYFLDLTKDTRKWATDDGESMSMATIIKSQDQDAWGGTGSGGSIGRASVVMALDSVKCQRARHSCQGIYHCNQLDMSLLDGCERYVPDPNQRRDLWEAERKINEQEGSTVIAKVAMFYKEVQKKRCPHVSNGGVQCAGLPVIRNLKEISNDGKRHFIGCSKWSRSDPAYQHRFVSIPIDVHEGHLRHLFQNKGAFVDDGSLAEQLRVHSGKCGNVQLPRNGGRGKQECAFTHINEQGQIVQGKLIQRACKATITIYFPVDRADRRAIVLLEGPHNHPMPASTKVSWDGKALYKNAVEAVGVTGATVVKVDSAQSTSNIVGGSDPSACDPALSRARAKRKIIQKVKATVAPHGNSVIGVQHRMLTDRESLPKEDLYIHKVDVDHTTVVVTMLPALAARIHSAKYSLHDNTYKRLHGDWKEWEVVIWDDRLNMRLTIARIYCQNETRDAYRRMWSGLWNTIGAVTGEEVKFKFMHGTGLRAILVDGNKPQAEACGDDLLSRNNPDISKYHGRDAMEILPFILRTCYIHFDRFLTKLSNAVDDATMKRVRGCIFLETAEELDAFKKFCEESPHKMLRDWYSDKKHCSWFFPSLNQFFSKMSEEDWFLTPGHTNLNESAHPFTNQHTGINLSLLEGIERAPSGKSLLLYRRKIF</sequence>
<dbReference type="HOGENOM" id="CLU_006137_0_0_1"/>
<protein>
    <submittedName>
        <fullName evidence="2">Unplaced genomic scaffold PLICRscaffold_18, whole genome shotgun sequence</fullName>
    </submittedName>
</protein>
<keyword evidence="3" id="KW-1185">Reference proteome</keyword>